<dbReference type="EC" id="3.5.-.-" evidence="8"/>
<dbReference type="Gene3D" id="3.40.630.10">
    <property type="entry name" value="Zn peptidases"/>
    <property type="match status" value="1"/>
</dbReference>
<proteinExistence type="inferred from homology"/>
<accession>A0A443JFF8</accession>
<keyword evidence="7" id="KW-0862">Zinc</keyword>
<dbReference type="PIRSF" id="PIRSF001235">
    <property type="entry name" value="Amidase_carbamoylase"/>
    <property type="match status" value="1"/>
</dbReference>
<dbReference type="PANTHER" id="PTHR32494:SF19">
    <property type="entry name" value="ALLANTOATE DEIMINASE-RELATED"/>
    <property type="match status" value="1"/>
</dbReference>
<comment type="cofactor">
    <cofactor evidence="1">
        <name>Mn(2+)</name>
        <dbReference type="ChEBI" id="CHEBI:29035"/>
    </cofactor>
</comment>
<dbReference type="InterPro" id="IPR036264">
    <property type="entry name" value="Bact_exopeptidase_dim_dom"/>
</dbReference>
<comment type="subunit">
    <text evidence="3">Homodimer.</text>
</comment>
<dbReference type="Pfam" id="PF01546">
    <property type="entry name" value="Peptidase_M20"/>
    <property type="match status" value="1"/>
</dbReference>
<evidence type="ECO:0000256" key="3">
    <source>
        <dbReference type="ARBA" id="ARBA00011738"/>
    </source>
</evidence>
<organism evidence="8 9">
    <name type="scientific">Paenirhodobacter populi</name>
    <dbReference type="NCBI Taxonomy" id="2306993"/>
    <lineage>
        <taxon>Bacteria</taxon>
        <taxon>Pseudomonadati</taxon>
        <taxon>Pseudomonadota</taxon>
        <taxon>Alphaproteobacteria</taxon>
        <taxon>Rhodobacterales</taxon>
        <taxon>Rhodobacter group</taxon>
        <taxon>Paenirhodobacter</taxon>
    </lineage>
</organism>
<dbReference type="SUPFAM" id="SSF55031">
    <property type="entry name" value="Bacterial exopeptidase dimerisation domain"/>
    <property type="match status" value="1"/>
</dbReference>
<feature type="binding site" evidence="7">
    <location>
        <position position="387"/>
    </location>
    <ligand>
        <name>Zn(2+)</name>
        <dbReference type="ChEBI" id="CHEBI:29105"/>
        <label>2</label>
    </ligand>
</feature>
<comment type="cofactor">
    <cofactor evidence="7">
        <name>Zn(2+)</name>
        <dbReference type="ChEBI" id="CHEBI:29105"/>
    </cofactor>
    <text evidence="7">Binds 2 Zn(2+) ions per subunit.</text>
</comment>
<evidence type="ECO:0000313" key="8">
    <source>
        <dbReference type="EMBL" id="RWR19247.1"/>
    </source>
</evidence>
<evidence type="ECO:0000256" key="4">
    <source>
        <dbReference type="ARBA" id="ARBA00022723"/>
    </source>
</evidence>
<evidence type="ECO:0000256" key="6">
    <source>
        <dbReference type="ARBA" id="ARBA00023211"/>
    </source>
</evidence>
<dbReference type="PANTHER" id="PTHR32494">
    <property type="entry name" value="ALLANTOATE DEIMINASE-RELATED"/>
    <property type="match status" value="1"/>
</dbReference>
<evidence type="ECO:0000256" key="1">
    <source>
        <dbReference type="ARBA" id="ARBA00001936"/>
    </source>
</evidence>
<feature type="binding site" evidence="7">
    <location>
        <position position="189"/>
    </location>
    <ligand>
        <name>Zn(2+)</name>
        <dbReference type="ChEBI" id="CHEBI:29105"/>
        <label>1</label>
    </ligand>
</feature>
<dbReference type="Gene3D" id="3.30.70.360">
    <property type="match status" value="1"/>
</dbReference>
<reference evidence="8 9" key="2">
    <citation type="submission" date="2019-01" db="EMBL/GenBank/DDBJ databases">
        <authorList>
            <person name="Li Y."/>
        </authorList>
    </citation>
    <scope>NUCLEOTIDE SEQUENCE [LARGE SCALE GENOMIC DNA]</scope>
    <source>
        <strain evidence="8 9">SK2B-1</strain>
    </source>
</reference>
<gene>
    <name evidence="8" type="ORF">D2T30_14160</name>
</gene>
<sequence length="417" mass="43975">MTDVIRETVEAVLDQVNAISLPGPGYTRPSYSPEESAAHRVIEDRAVALGLQVRRDAGLNLFARLPGRDRSAPALHVGSHLDTVAMGGAYDGAAGVAGAMALAAAFVASGETPPVDLVVTVTRAEESVWFPVSYIGSRAALCRLDAAEFEARRADTGRTLADHMRAEGGDPQAVLRGPGLAPAQFVELHIEQGPVLFDSAEPYALVTGVRGGLRYRQAQIHGTWAHSGGAPRETRADAVFAFADLVVAMDAIWARELAAGHDLAVTFGRVEGATPEHVFAKVPGHLGFCVDIRSDDVAELDRMDAALKAEIAKIEARRHLRFDLGAPSRSRPSALSASLAARIADGALRLGQAPRRMLSGGGHDAAAFAQAGWESVMVFLRNWDGSHNPAEGMDPADLAEAVRALKAAWGDAQGQPG</sequence>
<keyword evidence="4 7" id="KW-0479">Metal-binding</keyword>
<reference evidence="8 9" key="1">
    <citation type="submission" date="2019-01" db="EMBL/GenBank/DDBJ databases">
        <title>Sinorhodobacter populi sp. nov. isolated from the symptomatic bark tissue of Populus euramericana canker.</title>
        <authorList>
            <person name="Xu G."/>
        </authorList>
    </citation>
    <scope>NUCLEOTIDE SEQUENCE [LARGE SCALE GENOMIC DNA]</scope>
    <source>
        <strain evidence="8 9">SK2B-1</strain>
    </source>
</reference>
<dbReference type="InterPro" id="IPR002933">
    <property type="entry name" value="Peptidase_M20"/>
</dbReference>
<dbReference type="NCBIfam" id="TIGR01879">
    <property type="entry name" value="hydantase"/>
    <property type="match status" value="1"/>
</dbReference>
<feature type="binding site" evidence="7">
    <location>
        <position position="91"/>
    </location>
    <ligand>
        <name>Zn(2+)</name>
        <dbReference type="ChEBI" id="CHEBI:29105"/>
        <label>2</label>
    </ligand>
</feature>
<comment type="similarity">
    <text evidence="2">Belongs to the peptidase M20 family.</text>
</comment>
<keyword evidence="6" id="KW-0464">Manganese</keyword>
<dbReference type="RefSeq" id="WP_128209403.1">
    <property type="nucleotide sequence ID" value="NZ_JBHRSO010000051.1"/>
</dbReference>
<dbReference type="EMBL" id="SAUZ01000016">
    <property type="protein sequence ID" value="RWR19247.1"/>
    <property type="molecule type" value="Genomic_DNA"/>
</dbReference>
<feature type="binding site" evidence="7">
    <location>
        <position position="126"/>
    </location>
    <ligand>
        <name>Zn(2+)</name>
        <dbReference type="ChEBI" id="CHEBI:29105"/>
        <label>2</label>
    </ligand>
</feature>
<dbReference type="Proteomes" id="UP000284476">
    <property type="component" value="Unassembled WGS sequence"/>
</dbReference>
<feature type="binding site" evidence="7">
    <location>
        <position position="80"/>
    </location>
    <ligand>
        <name>Zn(2+)</name>
        <dbReference type="ChEBI" id="CHEBI:29105"/>
        <label>1</label>
    </ligand>
</feature>
<name>A0A443JFF8_9RHOB</name>
<dbReference type="InterPro" id="IPR010158">
    <property type="entry name" value="Amidase_Cbmase"/>
</dbReference>
<keyword evidence="5 8" id="KW-0378">Hydrolase</keyword>
<feature type="binding site" evidence="7">
    <location>
        <position position="91"/>
    </location>
    <ligand>
        <name>Zn(2+)</name>
        <dbReference type="ChEBI" id="CHEBI:29105"/>
        <label>1</label>
    </ligand>
</feature>
<evidence type="ECO:0000256" key="5">
    <source>
        <dbReference type="ARBA" id="ARBA00022801"/>
    </source>
</evidence>
<evidence type="ECO:0000256" key="2">
    <source>
        <dbReference type="ARBA" id="ARBA00006153"/>
    </source>
</evidence>
<dbReference type="GO" id="GO:0046872">
    <property type="term" value="F:metal ion binding"/>
    <property type="evidence" value="ECO:0007669"/>
    <property type="project" value="UniProtKB-KW"/>
</dbReference>
<dbReference type="GO" id="GO:0016813">
    <property type="term" value="F:hydrolase activity, acting on carbon-nitrogen (but not peptide) bonds, in linear amidines"/>
    <property type="evidence" value="ECO:0007669"/>
    <property type="project" value="InterPro"/>
</dbReference>
<evidence type="ECO:0000256" key="7">
    <source>
        <dbReference type="PIRSR" id="PIRSR001235-1"/>
    </source>
</evidence>
<protein>
    <submittedName>
        <fullName evidence="8">Hydantoinase/carbamoylase family amidase</fullName>
        <ecNumber evidence="8">3.5.-.-</ecNumber>
    </submittedName>
</protein>
<comment type="caution">
    <text evidence="8">The sequence shown here is derived from an EMBL/GenBank/DDBJ whole genome shotgun (WGS) entry which is preliminary data.</text>
</comment>
<evidence type="ECO:0000313" key="9">
    <source>
        <dbReference type="Proteomes" id="UP000284476"/>
    </source>
</evidence>
<dbReference type="AlphaFoldDB" id="A0A443JFF8"/>
<dbReference type="SUPFAM" id="SSF53187">
    <property type="entry name" value="Zn-dependent exopeptidases"/>
    <property type="match status" value="1"/>
</dbReference>